<keyword evidence="2" id="KW-0472">Membrane</keyword>
<accession>A0A0N4Z6U6</accession>
<feature type="region of interest" description="Disordered" evidence="1">
    <location>
        <begin position="167"/>
        <end position="218"/>
    </location>
</feature>
<proteinExistence type="predicted"/>
<keyword evidence="2" id="KW-0812">Transmembrane</keyword>
<organism evidence="3 4">
    <name type="scientific">Parastrongyloides trichosuri</name>
    <name type="common">Possum-specific nematode worm</name>
    <dbReference type="NCBI Taxonomy" id="131310"/>
    <lineage>
        <taxon>Eukaryota</taxon>
        <taxon>Metazoa</taxon>
        <taxon>Ecdysozoa</taxon>
        <taxon>Nematoda</taxon>
        <taxon>Chromadorea</taxon>
        <taxon>Rhabditida</taxon>
        <taxon>Tylenchina</taxon>
        <taxon>Panagrolaimomorpha</taxon>
        <taxon>Strongyloidoidea</taxon>
        <taxon>Strongyloididae</taxon>
        <taxon>Parastrongyloides</taxon>
    </lineage>
</organism>
<protein>
    <submittedName>
        <fullName evidence="4">DUF4328 domain-containing protein</fullName>
    </submittedName>
</protein>
<keyword evidence="2" id="KW-1133">Transmembrane helix</keyword>
<feature type="transmembrane region" description="Helical" evidence="2">
    <location>
        <begin position="63"/>
        <end position="84"/>
    </location>
</feature>
<name>A0A0N4Z6U6_PARTI</name>
<evidence type="ECO:0000313" key="4">
    <source>
        <dbReference type="WBParaSite" id="PTRK_0000290200.1"/>
    </source>
</evidence>
<feature type="transmembrane region" description="Helical" evidence="2">
    <location>
        <begin position="133"/>
        <end position="158"/>
    </location>
</feature>
<feature type="transmembrane region" description="Helical" evidence="2">
    <location>
        <begin position="96"/>
        <end position="118"/>
    </location>
</feature>
<reference evidence="4" key="1">
    <citation type="submission" date="2017-02" db="UniProtKB">
        <authorList>
            <consortium name="WormBaseParasite"/>
        </authorList>
    </citation>
    <scope>IDENTIFICATION</scope>
</reference>
<evidence type="ECO:0000313" key="3">
    <source>
        <dbReference type="Proteomes" id="UP000038045"/>
    </source>
</evidence>
<feature type="transmembrane region" description="Helical" evidence="2">
    <location>
        <begin position="12"/>
        <end position="32"/>
    </location>
</feature>
<evidence type="ECO:0000256" key="2">
    <source>
        <dbReference type="SAM" id="Phobius"/>
    </source>
</evidence>
<feature type="compositionally biased region" description="Low complexity" evidence="1">
    <location>
        <begin position="170"/>
        <end position="193"/>
    </location>
</feature>
<dbReference type="Proteomes" id="UP000038045">
    <property type="component" value="Unplaced"/>
</dbReference>
<evidence type="ECO:0000256" key="1">
    <source>
        <dbReference type="SAM" id="MobiDB-lite"/>
    </source>
</evidence>
<keyword evidence="3" id="KW-1185">Reference proteome</keyword>
<dbReference type="WBParaSite" id="PTRK_0000290200.1">
    <property type="protein sequence ID" value="PTRK_0000290200.1"/>
    <property type="gene ID" value="PTRK_0000290200"/>
</dbReference>
<sequence>MYHLTGGSIALFFFQILTTVIGWFFLVIGPYYKFDGPDFLLEGRNKVSNTPITEWNKLKVPEMYVPTFFLPLAVVFPLFGMFLVRNIFKKNLSSMGKIVLIVVGVALYLINVITIHYGIRNISINNKNFTPNGWYICVGLIWLSLILLCVNALAIYFYEIKSKHKEDELSPSGGDSSMSDSSFIGSGSTQKSSSKSKKRSNSQSGSTNNGKYESAKIR</sequence>
<dbReference type="AlphaFoldDB" id="A0A0N4Z6U6"/>